<gene>
    <name evidence="1" type="ORF">CC86DRAFT_165937</name>
</gene>
<keyword evidence="2" id="KW-1185">Reference proteome</keyword>
<organism evidence="1 2">
    <name type="scientific">Ophiobolus disseminans</name>
    <dbReference type="NCBI Taxonomy" id="1469910"/>
    <lineage>
        <taxon>Eukaryota</taxon>
        <taxon>Fungi</taxon>
        <taxon>Dikarya</taxon>
        <taxon>Ascomycota</taxon>
        <taxon>Pezizomycotina</taxon>
        <taxon>Dothideomycetes</taxon>
        <taxon>Pleosporomycetidae</taxon>
        <taxon>Pleosporales</taxon>
        <taxon>Pleosporineae</taxon>
        <taxon>Phaeosphaeriaceae</taxon>
        <taxon>Ophiobolus</taxon>
    </lineage>
</organism>
<evidence type="ECO:0000313" key="2">
    <source>
        <dbReference type="Proteomes" id="UP000799424"/>
    </source>
</evidence>
<proteinExistence type="predicted"/>
<evidence type="ECO:0000313" key="1">
    <source>
        <dbReference type="EMBL" id="KAF2830684.1"/>
    </source>
</evidence>
<dbReference type="Proteomes" id="UP000799424">
    <property type="component" value="Unassembled WGS sequence"/>
</dbReference>
<name>A0A6A7ACT6_9PLEO</name>
<dbReference type="EMBL" id="MU006219">
    <property type="protein sequence ID" value="KAF2830684.1"/>
    <property type="molecule type" value="Genomic_DNA"/>
</dbReference>
<accession>A0A6A7ACT6</accession>
<sequence length="82" mass="9537">MLFKSLWFVFIVTVLVVSIIAAPNNYSKWFLLSLENISDRFFRKNCVRTELRGRREGIARSQAARTALEERNQNFGAIHDCT</sequence>
<reference evidence="1" key="1">
    <citation type="journal article" date="2020" name="Stud. Mycol.">
        <title>101 Dothideomycetes genomes: a test case for predicting lifestyles and emergence of pathogens.</title>
        <authorList>
            <person name="Haridas S."/>
            <person name="Albert R."/>
            <person name="Binder M."/>
            <person name="Bloem J."/>
            <person name="Labutti K."/>
            <person name="Salamov A."/>
            <person name="Andreopoulos B."/>
            <person name="Baker S."/>
            <person name="Barry K."/>
            <person name="Bills G."/>
            <person name="Bluhm B."/>
            <person name="Cannon C."/>
            <person name="Castanera R."/>
            <person name="Culley D."/>
            <person name="Daum C."/>
            <person name="Ezra D."/>
            <person name="Gonzalez J."/>
            <person name="Henrissat B."/>
            <person name="Kuo A."/>
            <person name="Liang C."/>
            <person name="Lipzen A."/>
            <person name="Lutzoni F."/>
            <person name="Magnuson J."/>
            <person name="Mondo S."/>
            <person name="Nolan M."/>
            <person name="Ohm R."/>
            <person name="Pangilinan J."/>
            <person name="Park H.-J."/>
            <person name="Ramirez L."/>
            <person name="Alfaro M."/>
            <person name="Sun H."/>
            <person name="Tritt A."/>
            <person name="Yoshinaga Y."/>
            <person name="Zwiers L.-H."/>
            <person name="Turgeon B."/>
            <person name="Goodwin S."/>
            <person name="Spatafora J."/>
            <person name="Crous P."/>
            <person name="Grigoriev I."/>
        </authorList>
    </citation>
    <scope>NUCLEOTIDE SEQUENCE</scope>
    <source>
        <strain evidence="1">CBS 113818</strain>
    </source>
</reference>
<protein>
    <submittedName>
        <fullName evidence="1">Uncharacterized protein</fullName>
    </submittedName>
</protein>
<dbReference type="AlphaFoldDB" id="A0A6A7ACT6"/>